<dbReference type="RefSeq" id="WP_170020097.1">
    <property type="nucleotide sequence ID" value="NZ_JABCSC020000001.1"/>
</dbReference>
<evidence type="ECO:0000313" key="3">
    <source>
        <dbReference type="Proteomes" id="UP000778523"/>
    </source>
</evidence>
<evidence type="ECO:0000256" key="1">
    <source>
        <dbReference type="SAM" id="MobiDB-lite"/>
    </source>
</evidence>
<reference evidence="2 3" key="1">
    <citation type="submission" date="2020-06" db="EMBL/GenBank/DDBJ databases">
        <title>Draft genome of Uliginosibacterium sp. IMCC34675.</title>
        <authorList>
            <person name="Song J."/>
        </authorList>
    </citation>
    <scope>NUCLEOTIDE SEQUENCE [LARGE SCALE GENOMIC DNA]</scope>
    <source>
        <strain evidence="2 3">IMCC34675</strain>
    </source>
</reference>
<name>A0ABX2II98_9RHOO</name>
<evidence type="ECO:0000313" key="2">
    <source>
        <dbReference type="EMBL" id="NSL53805.1"/>
    </source>
</evidence>
<evidence type="ECO:0008006" key="4">
    <source>
        <dbReference type="Google" id="ProtNLM"/>
    </source>
</evidence>
<proteinExistence type="predicted"/>
<accession>A0ABX2II98</accession>
<organism evidence="2 3">
    <name type="scientific">Uliginosibacterium aquaticum</name>
    <dbReference type="NCBI Taxonomy" id="2731212"/>
    <lineage>
        <taxon>Bacteria</taxon>
        <taxon>Pseudomonadati</taxon>
        <taxon>Pseudomonadota</taxon>
        <taxon>Betaproteobacteria</taxon>
        <taxon>Rhodocyclales</taxon>
        <taxon>Zoogloeaceae</taxon>
        <taxon>Uliginosibacterium</taxon>
    </lineage>
</organism>
<dbReference type="Proteomes" id="UP000778523">
    <property type="component" value="Unassembled WGS sequence"/>
</dbReference>
<gene>
    <name evidence="2" type="ORF">HJ583_002085</name>
</gene>
<protein>
    <recommendedName>
        <fullName evidence="4">Concanavalin A-like lectin/glucanases superfamily protein</fullName>
    </recommendedName>
</protein>
<feature type="region of interest" description="Disordered" evidence="1">
    <location>
        <begin position="1"/>
        <end position="28"/>
    </location>
</feature>
<keyword evidence="3" id="KW-1185">Reference proteome</keyword>
<feature type="compositionally biased region" description="Low complexity" evidence="1">
    <location>
        <begin position="1"/>
        <end position="27"/>
    </location>
</feature>
<sequence length="513" mass="53217">MTSSVSASSAASSALSNSSSSSSSSSSFPSGWAVYSADKLPTAAGSITLAGGTAGQFNLCASAGCNASYASVSSGILTVDTTTETAITEQSYFQLDNAFKTGGYPKSATVIARMRGNSVTNLKGLTIDTAFSEPGESGPRVHLVLLPNNHSTGMYAGALDQSLTGDQNVYSSDFDTTVYHTYQLSVTFTSATAGTVRVYLDGAATPILEKTLSNLKQATAVGQNYLRIGEENTSEHAKGDFDWVIWSSDAAYTPAQLAGALPAVLGPVSGYMGWNTYTADLFPTATGSITLAGGSASQFNLCASAGCNASYASVAGGILTVDTTAETAVTEQSYFQLDNAFKTGAYPKSATLIARMRGNSVTNLKGLTIDTAFSQTGASGPRVQLQLLPDNHSTGMYAGALDQSVTGDQNVYSSDFDTTVYHTYQLSVTFTSATAGTVRVYLDGAATPILEKTLSNLKQATAVGQNYLRIGEETTSEHAKGDIDWVIWTNEAAYTPAQVSGLLPAALGSISGY</sequence>
<comment type="caution">
    <text evidence="2">The sequence shown here is derived from an EMBL/GenBank/DDBJ whole genome shotgun (WGS) entry which is preliminary data.</text>
</comment>
<dbReference type="EMBL" id="JABCSC020000001">
    <property type="protein sequence ID" value="NSL53805.1"/>
    <property type="molecule type" value="Genomic_DNA"/>
</dbReference>